<proteinExistence type="predicted"/>
<keyword evidence="2" id="KW-1185">Reference proteome</keyword>
<dbReference type="Proteomes" id="UP000310108">
    <property type="component" value="Unassembled WGS sequence"/>
</dbReference>
<dbReference type="AlphaFoldDB" id="A0A4U6X0S7"/>
<comment type="caution">
    <text evidence="1">The sequence shown here is derived from an EMBL/GenBank/DDBJ whole genome shotgun (WGS) entry which is preliminary data.</text>
</comment>
<evidence type="ECO:0000313" key="2">
    <source>
        <dbReference type="Proteomes" id="UP000310108"/>
    </source>
</evidence>
<evidence type="ECO:0000313" key="1">
    <source>
        <dbReference type="EMBL" id="TKW48961.1"/>
    </source>
</evidence>
<accession>A0A4U6X0S7</accession>
<reference evidence="1 2" key="1">
    <citation type="journal article" date="2019" name="PLoS ONE">
        <title>Comparative genome analysis indicates high evolutionary potential of pathogenicity genes in Colletotrichum tanaceti.</title>
        <authorList>
            <person name="Lelwala R.V."/>
            <person name="Korhonen P.K."/>
            <person name="Young N.D."/>
            <person name="Scott J.B."/>
            <person name="Ades P.A."/>
            <person name="Gasser R.B."/>
            <person name="Taylor P.W.J."/>
        </authorList>
    </citation>
    <scope>NUCLEOTIDE SEQUENCE [LARGE SCALE GENOMIC DNA]</scope>
    <source>
        <strain evidence="1">BRIP57314</strain>
    </source>
</reference>
<sequence>MCKGRCPPARFDLPPRPTPWSFMKTRLIHPLQLNWLHFPTALRFMADLLKKDTRFVEIIAIAATTKDNVATSAFVDHNDKVAKEDKLSTTFEWTSNCKTYHEKYGEVYS</sequence>
<dbReference type="EMBL" id="PJEX01000656">
    <property type="protein sequence ID" value="TKW48961.1"/>
    <property type="molecule type" value="Genomic_DNA"/>
</dbReference>
<gene>
    <name evidence="1" type="ORF">CTA1_3366</name>
</gene>
<dbReference type="STRING" id="1306861.A0A4U6X0S7"/>
<name>A0A4U6X0S7_9PEZI</name>
<organism evidence="1 2">
    <name type="scientific">Colletotrichum tanaceti</name>
    <dbReference type="NCBI Taxonomy" id="1306861"/>
    <lineage>
        <taxon>Eukaryota</taxon>
        <taxon>Fungi</taxon>
        <taxon>Dikarya</taxon>
        <taxon>Ascomycota</taxon>
        <taxon>Pezizomycotina</taxon>
        <taxon>Sordariomycetes</taxon>
        <taxon>Hypocreomycetidae</taxon>
        <taxon>Glomerellales</taxon>
        <taxon>Glomerellaceae</taxon>
        <taxon>Colletotrichum</taxon>
        <taxon>Colletotrichum destructivum species complex</taxon>
    </lineage>
</organism>
<protein>
    <submittedName>
        <fullName evidence="1">Uncharacterized protein</fullName>
    </submittedName>
</protein>